<proteinExistence type="predicted"/>
<dbReference type="STRING" id="1325564.NSJP_3861"/>
<name>A0A1W1IAE7_9BACT</name>
<dbReference type="Proteomes" id="UP000192042">
    <property type="component" value="Chromosome I"/>
</dbReference>
<keyword evidence="2" id="KW-1185">Reference proteome</keyword>
<dbReference type="OrthoDB" id="9786680at2"/>
<evidence type="ECO:0000313" key="2">
    <source>
        <dbReference type="Proteomes" id="UP000192042"/>
    </source>
</evidence>
<organism evidence="1 2">
    <name type="scientific">Nitrospira japonica</name>
    <dbReference type="NCBI Taxonomy" id="1325564"/>
    <lineage>
        <taxon>Bacteria</taxon>
        <taxon>Pseudomonadati</taxon>
        <taxon>Nitrospirota</taxon>
        <taxon>Nitrospiria</taxon>
        <taxon>Nitrospirales</taxon>
        <taxon>Nitrospiraceae</taxon>
        <taxon>Nitrospira</taxon>
    </lineage>
</organism>
<dbReference type="EMBL" id="LT828648">
    <property type="protein sequence ID" value="SLM50028.1"/>
    <property type="molecule type" value="Genomic_DNA"/>
</dbReference>
<gene>
    <name evidence="1" type="ORF">NSJP_3861</name>
</gene>
<evidence type="ECO:0000313" key="1">
    <source>
        <dbReference type="EMBL" id="SLM50028.1"/>
    </source>
</evidence>
<protein>
    <submittedName>
        <fullName evidence="1">Uncharacterized protein</fullName>
    </submittedName>
</protein>
<dbReference type="KEGG" id="nja:NSJP_3861"/>
<dbReference type="AlphaFoldDB" id="A0A1W1IAE7"/>
<accession>A0A1W1IAE7</accession>
<sequence>MMSLPPGAAPLFAAVVIGTVACWPVSQARSETCSLQADHAGLTFPIDKVDADWTCRLQPVVDDYTTANKIGPVRTALTETLYTYLLDRPPTAAALINRLDLGLYKSEIRGPGLYWGDDGEGTQGLVHLVYHDRSSRIYYLEGTHHSRLLPSLTGKAVVLLRTKVVREPEGTESMDTTMVSYMKVDNRFVSGVLSLLRPLIGSTVEKKLAKGLDTVNRLGVEMRRHPDRVLSEAMDPPALDAADVAFLQRALADPAQVPGRPHDGMVP</sequence>
<dbReference type="RefSeq" id="WP_155970428.1">
    <property type="nucleotide sequence ID" value="NZ_LT828648.1"/>
</dbReference>
<reference evidence="1 2" key="1">
    <citation type="submission" date="2017-03" db="EMBL/GenBank/DDBJ databases">
        <authorList>
            <person name="Afonso C.L."/>
            <person name="Miller P.J."/>
            <person name="Scott M.A."/>
            <person name="Spackman E."/>
            <person name="Goraichik I."/>
            <person name="Dimitrov K.M."/>
            <person name="Suarez D.L."/>
            <person name="Swayne D.E."/>
        </authorList>
    </citation>
    <scope>NUCLEOTIDE SEQUENCE [LARGE SCALE GENOMIC DNA]</scope>
    <source>
        <strain evidence="1">Genome sequencing of Nitrospira japonica strain NJ11</strain>
    </source>
</reference>